<evidence type="ECO:0000313" key="3">
    <source>
        <dbReference type="EMBL" id="MFA1612091.1"/>
    </source>
</evidence>
<proteinExistence type="predicted"/>
<sequence>MAARQSHDAASPFTPDAWTRQDGVIVTEPSADRRSHIGHRWDERCRPGWEGYNIRQAWREGETVSYGDDEVVARLHTGAAVVLVVELGFVQTVITAADAGYADVVAAAEAEAEIETAATTGPAADAQPDEEIPSSEMRFTEGSR</sequence>
<reference evidence="3 4" key="1">
    <citation type="submission" date="2024-08" db="EMBL/GenBank/DDBJ databases">
        <title>Halobellus sp. MBLA0158 whole genome sequence.</title>
        <authorList>
            <person name="Hwang C.Y."/>
            <person name="Cho E.-S."/>
            <person name="Seo M.-J."/>
        </authorList>
    </citation>
    <scope>NUCLEOTIDE SEQUENCE [LARGE SCALE GENOMIC DNA]</scope>
    <source>
        <strain evidence="3 4">MBLA0158</strain>
    </source>
</reference>
<dbReference type="EMBL" id="JBGNYA010000001">
    <property type="protein sequence ID" value="MFA1612091.1"/>
    <property type="molecule type" value="Genomic_DNA"/>
</dbReference>
<name>A0ABD5MLA9_9EURY</name>
<comment type="caution">
    <text evidence="3">The sequence shown here is derived from an EMBL/GenBank/DDBJ whole genome shotgun (WGS) entry which is preliminary data.</text>
</comment>
<gene>
    <name evidence="3" type="ORF">OS889_13895</name>
</gene>
<dbReference type="Proteomes" id="UP001570511">
    <property type="component" value="Unassembled WGS sequence"/>
</dbReference>
<dbReference type="Pfam" id="PF26442">
    <property type="entry name" value="Halo_toxin"/>
    <property type="match status" value="1"/>
</dbReference>
<evidence type="ECO:0000259" key="2">
    <source>
        <dbReference type="Pfam" id="PF26442"/>
    </source>
</evidence>
<feature type="domain" description="RelE toxin-related" evidence="2">
    <location>
        <begin position="35"/>
        <end position="96"/>
    </location>
</feature>
<protein>
    <recommendedName>
        <fullName evidence="2">RelE toxin-related domain-containing protein</fullName>
    </recommendedName>
</protein>
<evidence type="ECO:0000256" key="1">
    <source>
        <dbReference type="SAM" id="MobiDB-lite"/>
    </source>
</evidence>
<dbReference type="InterPro" id="IPR058996">
    <property type="entry name" value="Toxin-rel_dom"/>
</dbReference>
<evidence type="ECO:0000313" key="4">
    <source>
        <dbReference type="Proteomes" id="UP001570511"/>
    </source>
</evidence>
<keyword evidence="4" id="KW-1185">Reference proteome</keyword>
<dbReference type="RefSeq" id="WP_372390722.1">
    <property type="nucleotide sequence ID" value="NZ_JBGNYA010000001.1"/>
</dbReference>
<accession>A0ABD5MLA9</accession>
<organism evidence="3 4">
    <name type="scientific">Halobellus rubicundus</name>
    <dbReference type="NCBI Taxonomy" id="2996466"/>
    <lineage>
        <taxon>Archaea</taxon>
        <taxon>Methanobacteriati</taxon>
        <taxon>Methanobacteriota</taxon>
        <taxon>Stenosarchaea group</taxon>
        <taxon>Halobacteria</taxon>
        <taxon>Halobacteriales</taxon>
        <taxon>Haloferacaceae</taxon>
        <taxon>Halobellus</taxon>
    </lineage>
</organism>
<dbReference type="AlphaFoldDB" id="A0ABD5MLA9"/>
<feature type="region of interest" description="Disordered" evidence="1">
    <location>
        <begin position="1"/>
        <end position="20"/>
    </location>
</feature>
<feature type="region of interest" description="Disordered" evidence="1">
    <location>
        <begin position="116"/>
        <end position="144"/>
    </location>
</feature>